<feature type="region of interest" description="Disordered" evidence="1">
    <location>
        <begin position="617"/>
        <end position="690"/>
    </location>
</feature>
<sequence>MKLSSSLLLLLSIHRATAGKETIDLSGSMENACLNEVYQQTHPNTTLQCLSTKRFWSKISAEASSQCVDGRVLAIKNLVFESLIDWEAYDFSIYISTSSEFDNSTSVELMNPYLMPLYGEDCAVKSLDGENGVDADGDSCYDVLPFGSGSSNADGAALNVITVSELMVPCESYDATSNSVKLQFCSSWRAYDENTDCDANGASPCSFEGCACEVVDLGVEIVKPEDAKPTCEPTPIMVSGTPTIQAPTAPNGNPAVVTPAPSPSPSVIGIDTPMPSPAPYVITITSSPISTDTPAPPGSDNATDDGMADDFAGSDDATQEDEIKTCKNNAVMTSIDSEGAVVQVTTQASHGACAVLSDSTTMMYYPVPNFLGDDSCGYTFCVGSDETGEIMCTEGTLSVKVVECPIWGLGTQSPVAGMDVPTMSPTCDYATIDANNNEVATPVNTPIDIQVLENDMALDGLPLNIVAILFPGDNGVCTISNDGETITYTPNQDYIGTDKCIYTACDEEDHCDSATVVINVIPPSDKVGAVDDKVTTNITTPVDVFALENDIQVDGYPLTITKIVTNGENGDCVIVNQGTVVMYIPEPDFNGVDSCVYEACDERDVCDEATITVTVDGSLCGPKEEGGTDEPSSSPVTPQPTTPSFNWVPTTRSPVSPAPTPEPTPEPTEEVTPMPTPLPTPAPTPAPTPKPQMSWTFATPKPVTPAPTPKPTPYPVEPVAPAPTLEPITPAPTPCDSQVFFFEQGTCTNEVFVADASSYGSVVSCCDLNFGAGSYMNGSCAYVDACSTPVPSPSPVTPEPTPAPVESTGSPHCAPGPLSPIDIEGKKPTNEPTEEPSRKPTPFPSPAPTDQPVTAAPTSCLERPFFFYGGVCTNLVYSDGAVSYSTASDCCDANVAIGSLMNGRCQYEDMCKEDTAEPTPSPSPAPTDQPVTAAPTSCLERPFFFYGGVCTNLVYSDSAELYSTASDCCDANVAIGSLMNGRCQYEDMCNVSTEQPTLSPSAFNFPKDTLPPTSISIPADTPFPTAGIPINPDGSAKTIPPTPSPSMVVVKTYSPTPAPSVFDGEMPSTPAPTFGSTPTVGTSTTLSPVRERVD</sequence>
<dbReference type="PRINTS" id="PR01217">
    <property type="entry name" value="PRICHEXTENSN"/>
</dbReference>
<feature type="signal peptide" evidence="2">
    <location>
        <begin position="1"/>
        <end position="18"/>
    </location>
</feature>
<dbReference type="Proteomes" id="UP001530400">
    <property type="component" value="Unassembled WGS sequence"/>
</dbReference>
<feature type="region of interest" description="Disordered" evidence="1">
    <location>
        <begin position="288"/>
        <end position="319"/>
    </location>
</feature>
<keyword evidence="2" id="KW-0732">Signal</keyword>
<dbReference type="Gene3D" id="2.60.40.2810">
    <property type="match status" value="2"/>
</dbReference>
<dbReference type="Gene3D" id="2.60.40.3440">
    <property type="match status" value="1"/>
</dbReference>
<feature type="compositionally biased region" description="Polar residues" evidence="1">
    <location>
        <begin position="645"/>
        <end position="654"/>
    </location>
</feature>
<feature type="compositionally biased region" description="Pro residues" evidence="1">
    <location>
        <begin position="674"/>
        <end position="690"/>
    </location>
</feature>
<evidence type="ECO:0000256" key="1">
    <source>
        <dbReference type="SAM" id="MobiDB-lite"/>
    </source>
</evidence>
<protein>
    <submittedName>
        <fullName evidence="3">Uncharacterized protein</fullName>
    </submittedName>
</protein>
<reference evidence="3 4" key="1">
    <citation type="submission" date="2024-10" db="EMBL/GenBank/DDBJ databases">
        <title>Updated reference genomes for cyclostephanoid diatoms.</title>
        <authorList>
            <person name="Roberts W.R."/>
            <person name="Alverson A.J."/>
        </authorList>
    </citation>
    <scope>NUCLEOTIDE SEQUENCE [LARGE SCALE GENOMIC DNA]</scope>
    <source>
        <strain evidence="3 4">AJA010-31</strain>
    </source>
</reference>
<dbReference type="PANTHER" id="PTHR48184:SF3">
    <property type="entry name" value="SCP DOMAIN-CONTAINING PROTEIN"/>
    <property type="match status" value="1"/>
</dbReference>
<organism evidence="3 4">
    <name type="scientific">Cyclotella atomus</name>
    <dbReference type="NCBI Taxonomy" id="382360"/>
    <lineage>
        <taxon>Eukaryota</taxon>
        <taxon>Sar</taxon>
        <taxon>Stramenopiles</taxon>
        <taxon>Ochrophyta</taxon>
        <taxon>Bacillariophyta</taxon>
        <taxon>Coscinodiscophyceae</taxon>
        <taxon>Thalassiosirophycidae</taxon>
        <taxon>Stephanodiscales</taxon>
        <taxon>Stephanodiscaceae</taxon>
        <taxon>Cyclotella</taxon>
    </lineage>
</organism>
<keyword evidence="4" id="KW-1185">Reference proteome</keyword>
<evidence type="ECO:0000256" key="2">
    <source>
        <dbReference type="SAM" id="SignalP"/>
    </source>
</evidence>
<feature type="chain" id="PRO_5044860114" evidence="2">
    <location>
        <begin position="19"/>
        <end position="1094"/>
    </location>
</feature>
<feature type="compositionally biased region" description="Pro residues" evidence="1">
    <location>
        <begin position="791"/>
        <end position="803"/>
    </location>
</feature>
<name>A0ABD3NKE3_9STRA</name>
<dbReference type="NCBIfam" id="NF012211">
    <property type="entry name" value="tand_rpt_95"/>
    <property type="match status" value="2"/>
</dbReference>
<accession>A0ABD3NKE3</accession>
<dbReference type="Pfam" id="PF17963">
    <property type="entry name" value="Big_9"/>
    <property type="match status" value="2"/>
</dbReference>
<feature type="compositionally biased region" description="Pro residues" evidence="1">
    <location>
        <begin position="656"/>
        <end position="666"/>
    </location>
</feature>
<feature type="region of interest" description="Disordered" evidence="1">
    <location>
        <begin position="1059"/>
        <end position="1094"/>
    </location>
</feature>
<evidence type="ECO:0000313" key="4">
    <source>
        <dbReference type="Proteomes" id="UP001530400"/>
    </source>
</evidence>
<comment type="caution">
    <text evidence="3">The sequence shown here is derived from an EMBL/GenBank/DDBJ whole genome shotgun (WGS) entry which is preliminary data.</text>
</comment>
<gene>
    <name evidence="3" type="ORF">ACHAWO_010594</name>
</gene>
<proteinExistence type="predicted"/>
<feature type="region of interest" description="Disordered" evidence="1">
    <location>
        <begin position="791"/>
        <end position="854"/>
    </location>
</feature>
<dbReference type="EMBL" id="JALLPJ020001152">
    <property type="protein sequence ID" value="KAL3775481.1"/>
    <property type="molecule type" value="Genomic_DNA"/>
</dbReference>
<feature type="region of interest" description="Disordered" evidence="1">
    <location>
        <begin position="913"/>
        <end position="932"/>
    </location>
</feature>
<dbReference type="PANTHER" id="PTHR48184">
    <property type="entry name" value="RICIN B-TYPE LECTIN DOMAIN-CONTAINING PROTEIN"/>
    <property type="match status" value="1"/>
</dbReference>
<evidence type="ECO:0000313" key="3">
    <source>
        <dbReference type="EMBL" id="KAL3775481.1"/>
    </source>
</evidence>
<dbReference type="AlphaFoldDB" id="A0ABD3NKE3"/>
<feature type="compositionally biased region" description="Polar residues" evidence="1">
    <location>
        <begin position="1074"/>
        <end position="1087"/>
    </location>
</feature>
<feature type="compositionally biased region" description="Pro residues" evidence="1">
    <location>
        <begin position="839"/>
        <end position="849"/>
    </location>
</feature>